<feature type="compositionally biased region" description="Acidic residues" evidence="1">
    <location>
        <begin position="195"/>
        <end position="211"/>
    </location>
</feature>
<dbReference type="InParanoid" id="K5VUH1"/>
<sequence>MRACRTHALNSKPNAISDAGDDPSFLALPLRMRGRVDRAFDSFSKLRSANGEEPARKKRKLASRGTASGGATPGGFLLEGTPEAGGFISDAGAGGFLPEDSTLGGGFLPESSDEDENAGENDDGARPDTIPFNLIPSALQLLDLQPDDEDVLSVFRNAATGWENERGAPEDDAHLFVSRKDWRAVCAALLNVGGEDDAEDVDDEAVGDNDPELSRPSEEEYVESEDGSEEDEEDEDSDDEYQGGGFVRTKAAGTTSKSKTASKRGKGRGTTESSLSPLEVSDDEDLEIRPKRITPRQKAEARRAFAMFFPNVPDKELDKQKIMIKDIARTESLINLKSTADEASIDSFASSARPIVQMLSAFSTSPDKSMSLRDFERMMVAAKLA</sequence>
<feature type="region of interest" description="Disordered" evidence="1">
    <location>
        <begin position="48"/>
        <end position="83"/>
    </location>
</feature>
<gene>
    <name evidence="2" type="ORF">PHACADRAFT_104370</name>
</gene>
<dbReference type="EMBL" id="JH930478">
    <property type="protein sequence ID" value="EKM50445.1"/>
    <property type="molecule type" value="Genomic_DNA"/>
</dbReference>
<dbReference type="OrthoDB" id="2530165at2759"/>
<accession>K5VUH1</accession>
<protein>
    <submittedName>
        <fullName evidence="2">Uncharacterized protein</fullName>
    </submittedName>
</protein>
<organism evidence="2 3">
    <name type="scientific">Phanerochaete carnosa (strain HHB-10118-sp)</name>
    <name type="common">White-rot fungus</name>
    <name type="synonym">Peniophora carnosa</name>
    <dbReference type="NCBI Taxonomy" id="650164"/>
    <lineage>
        <taxon>Eukaryota</taxon>
        <taxon>Fungi</taxon>
        <taxon>Dikarya</taxon>
        <taxon>Basidiomycota</taxon>
        <taxon>Agaricomycotina</taxon>
        <taxon>Agaricomycetes</taxon>
        <taxon>Polyporales</taxon>
        <taxon>Phanerochaetaceae</taxon>
        <taxon>Phanerochaete</taxon>
    </lineage>
</organism>
<feature type="region of interest" description="Disordered" evidence="1">
    <location>
        <begin position="1"/>
        <end position="22"/>
    </location>
</feature>
<dbReference type="AlphaFoldDB" id="K5VUH1"/>
<evidence type="ECO:0000256" key="1">
    <source>
        <dbReference type="SAM" id="MobiDB-lite"/>
    </source>
</evidence>
<proteinExistence type="predicted"/>
<dbReference type="RefSeq" id="XP_007400717.1">
    <property type="nucleotide sequence ID" value="XM_007400655.1"/>
</dbReference>
<evidence type="ECO:0000313" key="3">
    <source>
        <dbReference type="Proteomes" id="UP000008370"/>
    </source>
</evidence>
<dbReference type="HOGENOM" id="CLU_047855_0_0_1"/>
<keyword evidence="3" id="KW-1185">Reference proteome</keyword>
<feature type="compositionally biased region" description="Low complexity" evidence="1">
    <location>
        <begin position="248"/>
        <end position="259"/>
    </location>
</feature>
<feature type="compositionally biased region" description="Acidic residues" evidence="1">
    <location>
        <begin position="219"/>
        <end position="241"/>
    </location>
</feature>
<reference evidence="2 3" key="1">
    <citation type="journal article" date="2012" name="BMC Genomics">
        <title>Comparative genomics of the white-rot fungi, Phanerochaete carnosa and P. chrysosporium, to elucidate the genetic basis of the distinct wood types they colonize.</title>
        <authorList>
            <person name="Suzuki H."/>
            <person name="MacDonald J."/>
            <person name="Syed K."/>
            <person name="Salamov A."/>
            <person name="Hori C."/>
            <person name="Aerts A."/>
            <person name="Henrissat B."/>
            <person name="Wiebenga A."/>
            <person name="vanKuyk P.A."/>
            <person name="Barry K."/>
            <person name="Lindquist E."/>
            <person name="LaButti K."/>
            <person name="Lapidus A."/>
            <person name="Lucas S."/>
            <person name="Coutinho P."/>
            <person name="Gong Y."/>
            <person name="Samejima M."/>
            <person name="Mahadevan R."/>
            <person name="Abou-Zaid M."/>
            <person name="de Vries R.P."/>
            <person name="Igarashi K."/>
            <person name="Yadav J.S."/>
            <person name="Grigoriev I.V."/>
            <person name="Master E.R."/>
        </authorList>
    </citation>
    <scope>NUCLEOTIDE SEQUENCE [LARGE SCALE GENOMIC DNA]</scope>
    <source>
        <strain evidence="2 3">HHB-10118-sp</strain>
    </source>
</reference>
<dbReference type="GeneID" id="18907306"/>
<feature type="region of interest" description="Disordered" evidence="1">
    <location>
        <begin position="195"/>
        <end position="290"/>
    </location>
</feature>
<evidence type="ECO:0000313" key="2">
    <source>
        <dbReference type="EMBL" id="EKM50445.1"/>
    </source>
</evidence>
<feature type="region of interest" description="Disordered" evidence="1">
    <location>
        <begin position="99"/>
        <end position="131"/>
    </location>
</feature>
<dbReference type="KEGG" id="pco:PHACADRAFT_104370"/>
<feature type="compositionally biased region" description="Acidic residues" evidence="1">
    <location>
        <begin position="111"/>
        <end position="122"/>
    </location>
</feature>
<dbReference type="Proteomes" id="UP000008370">
    <property type="component" value="Unassembled WGS sequence"/>
</dbReference>
<name>K5VUH1_PHACS</name>